<keyword evidence="3 4" id="KW-0408">Iron</keyword>
<evidence type="ECO:0000256" key="5">
    <source>
        <dbReference type="SAM" id="SignalP"/>
    </source>
</evidence>
<keyword evidence="8" id="KW-1185">Reference proteome</keyword>
<evidence type="ECO:0000313" key="8">
    <source>
        <dbReference type="Proteomes" id="UP000029492"/>
    </source>
</evidence>
<dbReference type="GO" id="GO:0046872">
    <property type="term" value="F:metal ion binding"/>
    <property type="evidence" value="ECO:0007669"/>
    <property type="project" value="UniProtKB-KW"/>
</dbReference>
<reference evidence="7 8" key="1">
    <citation type="journal article" date="2014" name="PLoS ONE">
        <title>Genome Information of Methylobacterium oryzae, a Plant-Probiotic Methylotroph in the Phyllosphere.</title>
        <authorList>
            <person name="Kwak M.J."/>
            <person name="Jeong H."/>
            <person name="Madhaiyan M."/>
            <person name="Lee Y."/>
            <person name="Sa T.M."/>
            <person name="Oh T.K."/>
            <person name="Kim J.F."/>
        </authorList>
    </citation>
    <scope>NUCLEOTIDE SEQUENCE [LARGE SCALE GENOMIC DNA]</scope>
    <source>
        <strain evidence="7 8">CBMB20</strain>
    </source>
</reference>
<organism evidence="7 8">
    <name type="scientific">Methylobacterium oryzae CBMB20</name>
    <dbReference type="NCBI Taxonomy" id="693986"/>
    <lineage>
        <taxon>Bacteria</taxon>
        <taxon>Pseudomonadati</taxon>
        <taxon>Pseudomonadota</taxon>
        <taxon>Alphaproteobacteria</taxon>
        <taxon>Hyphomicrobiales</taxon>
        <taxon>Methylobacteriaceae</taxon>
        <taxon>Methylobacterium</taxon>
    </lineage>
</organism>
<dbReference type="KEGG" id="mor:MOC_0260"/>
<gene>
    <name evidence="7" type="ORF">MOC_0260</name>
</gene>
<dbReference type="GO" id="GO:0020037">
    <property type="term" value="F:heme binding"/>
    <property type="evidence" value="ECO:0007669"/>
    <property type="project" value="InterPro"/>
</dbReference>
<name>A0A089NNA3_9HYPH</name>
<evidence type="ECO:0000256" key="4">
    <source>
        <dbReference type="PROSITE-ProRule" id="PRU00433"/>
    </source>
</evidence>
<dbReference type="AlphaFoldDB" id="A0A089NNA3"/>
<dbReference type="STRING" id="693986.MOC_0260"/>
<accession>A0A089NNA3</accession>
<protein>
    <submittedName>
        <fullName evidence="7">Cytochrome c class I</fullName>
    </submittedName>
</protein>
<dbReference type="GO" id="GO:0009055">
    <property type="term" value="F:electron transfer activity"/>
    <property type="evidence" value="ECO:0007669"/>
    <property type="project" value="InterPro"/>
</dbReference>
<dbReference type="InterPro" id="IPR009056">
    <property type="entry name" value="Cyt_c-like_dom"/>
</dbReference>
<dbReference type="PROSITE" id="PS51007">
    <property type="entry name" value="CYTC"/>
    <property type="match status" value="1"/>
</dbReference>
<evidence type="ECO:0000313" key="7">
    <source>
        <dbReference type="EMBL" id="AIQ88015.1"/>
    </source>
</evidence>
<dbReference type="SUPFAM" id="SSF46626">
    <property type="entry name" value="Cytochrome c"/>
    <property type="match status" value="1"/>
</dbReference>
<dbReference type="eggNOG" id="COG2010">
    <property type="taxonomic scope" value="Bacteria"/>
</dbReference>
<dbReference type="EMBL" id="CP003811">
    <property type="protein sequence ID" value="AIQ88015.1"/>
    <property type="molecule type" value="Genomic_DNA"/>
</dbReference>
<evidence type="ECO:0000256" key="1">
    <source>
        <dbReference type="ARBA" id="ARBA00022617"/>
    </source>
</evidence>
<dbReference type="Proteomes" id="UP000029492">
    <property type="component" value="Chromosome"/>
</dbReference>
<keyword evidence="5" id="KW-0732">Signal</keyword>
<dbReference type="Pfam" id="PF00034">
    <property type="entry name" value="Cytochrom_C"/>
    <property type="match status" value="1"/>
</dbReference>
<dbReference type="InterPro" id="IPR036909">
    <property type="entry name" value="Cyt_c-like_dom_sf"/>
</dbReference>
<keyword evidence="1 4" id="KW-0349">Heme</keyword>
<feature type="signal peptide" evidence="5">
    <location>
        <begin position="1"/>
        <end position="23"/>
    </location>
</feature>
<evidence type="ECO:0000259" key="6">
    <source>
        <dbReference type="PROSITE" id="PS51007"/>
    </source>
</evidence>
<dbReference type="HOGENOM" id="CLU_133116_0_1_5"/>
<keyword evidence="2 4" id="KW-0479">Metal-binding</keyword>
<sequence>MRWRLLSVGVALGLDLLCTGAIGAEESSAPQGRKFAHAHCAGCHAIALGGASPMRAAPTFRMLAERFPVDDLADVLIEGVERRHPAMPDFRLEPDDAADLTAYLKTLKP</sequence>
<dbReference type="Gene3D" id="1.10.760.10">
    <property type="entry name" value="Cytochrome c-like domain"/>
    <property type="match status" value="1"/>
</dbReference>
<dbReference type="RefSeq" id="WP_043755168.1">
    <property type="nucleotide sequence ID" value="NZ_CP003811.1"/>
</dbReference>
<proteinExistence type="predicted"/>
<feature type="chain" id="PRO_5001847851" evidence="5">
    <location>
        <begin position="24"/>
        <end position="109"/>
    </location>
</feature>
<evidence type="ECO:0000256" key="2">
    <source>
        <dbReference type="ARBA" id="ARBA00022723"/>
    </source>
</evidence>
<feature type="domain" description="Cytochrome c" evidence="6">
    <location>
        <begin position="27"/>
        <end position="108"/>
    </location>
</feature>
<evidence type="ECO:0000256" key="3">
    <source>
        <dbReference type="ARBA" id="ARBA00023004"/>
    </source>
</evidence>